<evidence type="ECO:0000313" key="2">
    <source>
        <dbReference type="Proteomes" id="UP001444661"/>
    </source>
</evidence>
<reference evidence="1 2" key="1">
    <citation type="submission" date="2023-01" db="EMBL/GenBank/DDBJ databases">
        <title>Analysis of 21 Apiospora genomes using comparative genomics revels a genus with tremendous synthesis potential of carbohydrate active enzymes and secondary metabolites.</title>
        <authorList>
            <person name="Sorensen T."/>
        </authorList>
    </citation>
    <scope>NUCLEOTIDE SEQUENCE [LARGE SCALE GENOMIC DNA]</scope>
    <source>
        <strain evidence="1 2">CBS 33761</strain>
    </source>
</reference>
<gene>
    <name evidence="1" type="ORF">PG993_006993</name>
</gene>
<proteinExistence type="predicted"/>
<organism evidence="1 2">
    <name type="scientific">Apiospora rasikravindrae</name>
    <dbReference type="NCBI Taxonomy" id="990691"/>
    <lineage>
        <taxon>Eukaryota</taxon>
        <taxon>Fungi</taxon>
        <taxon>Dikarya</taxon>
        <taxon>Ascomycota</taxon>
        <taxon>Pezizomycotina</taxon>
        <taxon>Sordariomycetes</taxon>
        <taxon>Xylariomycetidae</taxon>
        <taxon>Amphisphaeriales</taxon>
        <taxon>Apiosporaceae</taxon>
        <taxon>Apiospora</taxon>
    </lineage>
</organism>
<name>A0ABR1SW87_9PEZI</name>
<evidence type="ECO:0000313" key="1">
    <source>
        <dbReference type="EMBL" id="KAK8038582.1"/>
    </source>
</evidence>
<evidence type="ECO:0008006" key="3">
    <source>
        <dbReference type="Google" id="ProtNLM"/>
    </source>
</evidence>
<accession>A0ABR1SW87</accession>
<sequence length="80" mass="9042">MPERVASPQGHDEWIRLLWEQLEQSLDDGIIPLDDGGARSVLFKVTLLAYGYTFVSKGTVQAFVEDLGHEAAVYRRLRPL</sequence>
<comment type="caution">
    <text evidence="1">The sequence shown here is derived from an EMBL/GenBank/DDBJ whole genome shotgun (WGS) entry which is preliminary data.</text>
</comment>
<dbReference type="EMBL" id="JAQQWK010000006">
    <property type="protein sequence ID" value="KAK8038582.1"/>
    <property type="molecule type" value="Genomic_DNA"/>
</dbReference>
<protein>
    <recommendedName>
        <fullName evidence="3">Transposase</fullName>
    </recommendedName>
</protein>
<dbReference type="Proteomes" id="UP001444661">
    <property type="component" value="Unassembled WGS sequence"/>
</dbReference>
<keyword evidence="2" id="KW-1185">Reference proteome</keyword>